<feature type="chain" id="PRO_5009871192" description="Lipoprotein" evidence="1">
    <location>
        <begin position="22"/>
        <end position="77"/>
    </location>
</feature>
<dbReference type="EMBL" id="CP015583">
    <property type="protein sequence ID" value="APT58532.1"/>
    <property type="molecule type" value="Genomic_DNA"/>
</dbReference>
<gene>
    <name evidence="2" type="ORF">RGI145_16860</name>
    <name evidence="3" type="ORF">RQ831_23495</name>
</gene>
<name>A0A1L7AIE7_9PROT</name>
<accession>A0A1L7AIE7</accession>
<reference evidence="3" key="3">
    <citation type="submission" date="2023-09" db="EMBL/GenBank/DDBJ databases">
        <authorList>
            <person name="Schober I."/>
            <person name="Bunk B."/>
        </authorList>
    </citation>
    <scope>NUCLEOTIDE SEQUENCE</scope>
    <source>
        <strain evidence="3">DSM 103800</strain>
    </source>
</reference>
<reference evidence="3 5" key="2">
    <citation type="journal article" date="2019" name="Microb. Pathog.">
        <title>Comparison of VITEK 2, MALDI-TOF MS, 16S rRNA gene sequencing, and whole-genome sequencing for identification of Roseomonas mucosa.</title>
        <authorList>
            <person name="Rudolph W.W."/>
            <person name="Gunzer F."/>
            <person name="Trauth M."/>
            <person name="Bunk B."/>
            <person name="Bigge R."/>
            <person name="Schrottner P."/>
        </authorList>
    </citation>
    <scope>NUCLEOTIDE SEQUENCE [LARGE SCALE GENOMIC DNA]</scope>
    <source>
        <strain evidence="3 5">DSM 103800</strain>
    </source>
</reference>
<evidence type="ECO:0000313" key="3">
    <source>
        <dbReference type="EMBL" id="MDT8334020.1"/>
    </source>
</evidence>
<evidence type="ECO:0000256" key="1">
    <source>
        <dbReference type="SAM" id="SignalP"/>
    </source>
</evidence>
<dbReference type="Proteomes" id="UP000185494">
    <property type="component" value="Chromosome 1"/>
</dbReference>
<organism evidence="2 4">
    <name type="scientific">Roseomonas gilardii</name>
    <dbReference type="NCBI Taxonomy" id="257708"/>
    <lineage>
        <taxon>Bacteria</taxon>
        <taxon>Pseudomonadati</taxon>
        <taxon>Pseudomonadota</taxon>
        <taxon>Alphaproteobacteria</taxon>
        <taxon>Acetobacterales</taxon>
        <taxon>Roseomonadaceae</taxon>
        <taxon>Roseomonas</taxon>
    </lineage>
</organism>
<protein>
    <recommendedName>
        <fullName evidence="6">Lipoprotein</fullName>
    </recommendedName>
</protein>
<keyword evidence="1" id="KW-0732">Signal</keyword>
<dbReference type="Proteomes" id="UP001258945">
    <property type="component" value="Unassembled WGS sequence"/>
</dbReference>
<dbReference type="EMBL" id="JAVVDO010000107">
    <property type="protein sequence ID" value="MDT8334020.1"/>
    <property type="molecule type" value="Genomic_DNA"/>
</dbReference>
<evidence type="ECO:0000313" key="2">
    <source>
        <dbReference type="EMBL" id="APT58532.1"/>
    </source>
</evidence>
<dbReference type="PROSITE" id="PS51257">
    <property type="entry name" value="PROKAR_LIPOPROTEIN"/>
    <property type="match status" value="1"/>
</dbReference>
<keyword evidence="5" id="KW-1185">Reference proteome</keyword>
<sequence>MSRWMLGMTACLGLTGLAACASPSQPVYTPGVAAIPDPYCREAAANATGAAYTASVTGLPADQRRAARAQDFASRGC</sequence>
<dbReference type="KEGG" id="rgi:RGI145_16860"/>
<evidence type="ECO:0000313" key="4">
    <source>
        <dbReference type="Proteomes" id="UP000185494"/>
    </source>
</evidence>
<dbReference type="AlphaFoldDB" id="A0A1L7AIE7"/>
<evidence type="ECO:0008006" key="6">
    <source>
        <dbReference type="Google" id="ProtNLM"/>
    </source>
</evidence>
<proteinExistence type="predicted"/>
<feature type="signal peptide" evidence="1">
    <location>
        <begin position="1"/>
        <end position="21"/>
    </location>
</feature>
<evidence type="ECO:0000313" key="5">
    <source>
        <dbReference type="Proteomes" id="UP001258945"/>
    </source>
</evidence>
<dbReference type="RefSeq" id="WP_027280760.1">
    <property type="nucleotide sequence ID" value="NZ_CP015583.1"/>
</dbReference>
<reference evidence="2 4" key="1">
    <citation type="submission" date="2016-05" db="EMBL/GenBank/DDBJ databases">
        <title>Complete Genome and Methylome Analysis of Psychrotrophic Bacterial Isolates from Antarctic Lake Untersee.</title>
        <authorList>
            <person name="Fomenkov A."/>
            <person name="Akimov V.N."/>
            <person name="Vasilyeva L.V."/>
            <person name="Andersen D."/>
            <person name="Vincze T."/>
            <person name="Roberts R.J."/>
        </authorList>
    </citation>
    <scope>NUCLEOTIDE SEQUENCE [LARGE SCALE GENOMIC DNA]</scope>
    <source>
        <strain evidence="2 4">U14-5</strain>
    </source>
</reference>